<dbReference type="GO" id="GO:0005886">
    <property type="term" value="C:plasma membrane"/>
    <property type="evidence" value="ECO:0007669"/>
    <property type="project" value="UniProtKB-SubCell"/>
</dbReference>
<evidence type="ECO:0000256" key="3">
    <source>
        <dbReference type="ARBA" id="ARBA00022475"/>
    </source>
</evidence>
<dbReference type="PANTHER" id="PTHR30250">
    <property type="entry name" value="PST FAMILY PREDICTED COLANIC ACID TRANSPORTER"/>
    <property type="match status" value="1"/>
</dbReference>
<accession>A0A2M8GL84</accession>
<dbReference type="Proteomes" id="UP000229370">
    <property type="component" value="Unassembled WGS sequence"/>
</dbReference>
<comment type="caution">
    <text evidence="8">The sequence shown here is derived from an EMBL/GenBank/DDBJ whole genome shotgun (WGS) entry which is preliminary data.</text>
</comment>
<dbReference type="PANTHER" id="PTHR30250:SF10">
    <property type="entry name" value="LIPOPOLYSACCHARIDE BIOSYNTHESIS PROTEIN WZXC"/>
    <property type="match status" value="1"/>
</dbReference>
<keyword evidence="6 7" id="KW-0472">Membrane</keyword>
<dbReference type="EMBL" id="PFQK01000092">
    <property type="protein sequence ID" value="PJC81307.1"/>
    <property type="molecule type" value="Genomic_DNA"/>
</dbReference>
<organism evidence="8 9">
    <name type="scientific">Candidatus Roizmanbacteria bacterium CG_4_8_14_3_um_filter_36_10</name>
    <dbReference type="NCBI Taxonomy" id="1974834"/>
    <lineage>
        <taxon>Bacteria</taxon>
        <taxon>Candidatus Roizmaniibacteriota</taxon>
    </lineage>
</organism>
<evidence type="ECO:0000256" key="7">
    <source>
        <dbReference type="SAM" id="Phobius"/>
    </source>
</evidence>
<comment type="similarity">
    <text evidence="2">Belongs to the polysaccharide synthase family.</text>
</comment>
<feature type="transmembrane region" description="Helical" evidence="7">
    <location>
        <begin position="97"/>
        <end position="118"/>
    </location>
</feature>
<evidence type="ECO:0000256" key="2">
    <source>
        <dbReference type="ARBA" id="ARBA00007430"/>
    </source>
</evidence>
<dbReference type="AlphaFoldDB" id="A0A2M8GL84"/>
<comment type="subcellular location">
    <subcellularLocation>
        <location evidence="1">Cell membrane</location>
        <topology evidence="1">Multi-pass membrane protein</topology>
    </subcellularLocation>
</comment>
<evidence type="ECO:0000313" key="8">
    <source>
        <dbReference type="EMBL" id="PJC81307.1"/>
    </source>
</evidence>
<protein>
    <submittedName>
        <fullName evidence="8">Uncharacterized protein</fullName>
    </submittedName>
</protein>
<name>A0A2M8GL84_9BACT</name>
<evidence type="ECO:0000256" key="4">
    <source>
        <dbReference type="ARBA" id="ARBA00022692"/>
    </source>
</evidence>
<dbReference type="Pfam" id="PF13440">
    <property type="entry name" value="Polysacc_synt_3"/>
    <property type="match status" value="1"/>
</dbReference>
<evidence type="ECO:0000256" key="6">
    <source>
        <dbReference type="ARBA" id="ARBA00023136"/>
    </source>
</evidence>
<evidence type="ECO:0000256" key="1">
    <source>
        <dbReference type="ARBA" id="ARBA00004651"/>
    </source>
</evidence>
<evidence type="ECO:0000313" key="9">
    <source>
        <dbReference type="Proteomes" id="UP000229370"/>
    </source>
</evidence>
<feature type="non-terminal residue" evidence="8">
    <location>
        <position position="1"/>
    </location>
</feature>
<dbReference type="InterPro" id="IPR050833">
    <property type="entry name" value="Poly_Biosynth_Transport"/>
</dbReference>
<sequence length="227" mass="25513">VLWFYPWFEFKNFCFVSFKQSLQVLRSSINYALLIFTSFFYARGDHLVINYSLGAKALGLYGAAYRYLEALSLIPTALSHNLFPISAKKQGVSRDSLVHIVGLMVVSGLIISIFLFFLSNFLVIKLIGPAYGEVIQPLKIFSVVLFLFFVNAPLSTVVQSSNYLKSFLPYGIINTVLNIILNLVLVTRYGIVSAAWVMLITEVTGLLINYYFIKKIYCISIGVTPLS</sequence>
<feature type="transmembrane region" description="Helical" evidence="7">
    <location>
        <begin position="191"/>
        <end position="212"/>
    </location>
</feature>
<feature type="transmembrane region" description="Helical" evidence="7">
    <location>
        <begin position="167"/>
        <end position="185"/>
    </location>
</feature>
<proteinExistence type="inferred from homology"/>
<evidence type="ECO:0000256" key="5">
    <source>
        <dbReference type="ARBA" id="ARBA00022989"/>
    </source>
</evidence>
<keyword evidence="5 7" id="KW-1133">Transmembrane helix</keyword>
<feature type="transmembrane region" description="Helical" evidence="7">
    <location>
        <begin position="28"/>
        <end position="44"/>
    </location>
</feature>
<reference evidence="9" key="1">
    <citation type="submission" date="2017-09" db="EMBL/GenBank/DDBJ databases">
        <title>Depth-based differentiation of microbial function through sediment-hosted aquifers and enrichment of novel symbionts in the deep terrestrial subsurface.</title>
        <authorList>
            <person name="Probst A.J."/>
            <person name="Ladd B."/>
            <person name="Jarett J.K."/>
            <person name="Geller-Mcgrath D.E."/>
            <person name="Sieber C.M.K."/>
            <person name="Emerson J.B."/>
            <person name="Anantharaman K."/>
            <person name="Thomas B.C."/>
            <person name="Malmstrom R."/>
            <person name="Stieglmeier M."/>
            <person name="Klingl A."/>
            <person name="Woyke T."/>
            <person name="Ryan C.M."/>
            <person name="Banfield J.F."/>
        </authorList>
    </citation>
    <scope>NUCLEOTIDE SEQUENCE [LARGE SCALE GENOMIC DNA]</scope>
</reference>
<gene>
    <name evidence="8" type="ORF">CO007_05375</name>
</gene>
<keyword evidence="4 7" id="KW-0812">Transmembrane</keyword>
<feature type="transmembrane region" description="Helical" evidence="7">
    <location>
        <begin position="138"/>
        <end position="158"/>
    </location>
</feature>
<keyword evidence="3" id="KW-1003">Cell membrane</keyword>